<dbReference type="PANTHER" id="PTHR37834:SF2">
    <property type="entry name" value="ESTERASE, SGNH HYDROLASE-TYPE"/>
    <property type="match status" value="1"/>
</dbReference>
<dbReference type="InterPro" id="IPR052762">
    <property type="entry name" value="PCW_deacetylase/CE"/>
</dbReference>
<protein>
    <submittedName>
        <fullName evidence="4">SGNH/GDSL hydrolase family protein</fullName>
        <ecNumber evidence="4">3.1.-.-</ecNumber>
    </submittedName>
</protein>
<dbReference type="Proteomes" id="UP001565200">
    <property type="component" value="Unassembled WGS sequence"/>
</dbReference>
<dbReference type="SUPFAM" id="SSF52266">
    <property type="entry name" value="SGNH hydrolase"/>
    <property type="match status" value="1"/>
</dbReference>
<organism evidence="4 5">
    <name type="scientific">Heminiphilus faecis</name>
    <dbReference type="NCBI Taxonomy" id="2601703"/>
    <lineage>
        <taxon>Bacteria</taxon>
        <taxon>Pseudomonadati</taxon>
        <taxon>Bacteroidota</taxon>
        <taxon>Bacteroidia</taxon>
        <taxon>Bacteroidales</taxon>
        <taxon>Muribaculaceae</taxon>
        <taxon>Heminiphilus</taxon>
    </lineage>
</organism>
<feature type="chain" id="PRO_5046161595" evidence="1">
    <location>
        <begin position="21"/>
        <end position="356"/>
    </location>
</feature>
<dbReference type="InterPro" id="IPR013830">
    <property type="entry name" value="SGNH_hydro"/>
</dbReference>
<evidence type="ECO:0000313" key="5">
    <source>
        <dbReference type="Proteomes" id="UP001565200"/>
    </source>
</evidence>
<dbReference type="EC" id="3.1.-.-" evidence="4"/>
<evidence type="ECO:0000256" key="1">
    <source>
        <dbReference type="SAM" id="SignalP"/>
    </source>
</evidence>
<comment type="caution">
    <text evidence="4">The sequence shown here is derived from an EMBL/GenBank/DDBJ whole genome shotgun (WGS) entry which is preliminary data.</text>
</comment>
<accession>A0ABV4CUA0</accession>
<feature type="domain" description="SGNH hydrolase-type esterase" evidence="2">
    <location>
        <begin position="148"/>
        <end position="313"/>
    </location>
</feature>
<keyword evidence="4" id="KW-0378">Hydrolase</keyword>
<feature type="domain" description="Carbohydrate esterase 2 N-terminal" evidence="3">
    <location>
        <begin position="34"/>
        <end position="137"/>
    </location>
</feature>
<keyword evidence="1" id="KW-0732">Signal</keyword>
<dbReference type="CDD" id="cd01831">
    <property type="entry name" value="Endoglucanase_E_like"/>
    <property type="match status" value="1"/>
</dbReference>
<evidence type="ECO:0000313" key="4">
    <source>
        <dbReference type="EMBL" id="MEY8244965.1"/>
    </source>
</evidence>
<proteinExistence type="predicted"/>
<dbReference type="EMBL" id="JBCLPP010000010">
    <property type="protein sequence ID" value="MEY8244965.1"/>
    <property type="molecule type" value="Genomic_DNA"/>
</dbReference>
<dbReference type="GO" id="GO:0016787">
    <property type="term" value="F:hydrolase activity"/>
    <property type="evidence" value="ECO:0007669"/>
    <property type="project" value="UniProtKB-KW"/>
</dbReference>
<evidence type="ECO:0000259" key="3">
    <source>
        <dbReference type="Pfam" id="PF17996"/>
    </source>
</evidence>
<evidence type="ECO:0000259" key="2">
    <source>
        <dbReference type="Pfam" id="PF13472"/>
    </source>
</evidence>
<dbReference type="Pfam" id="PF17996">
    <property type="entry name" value="CE2_N"/>
    <property type="match status" value="1"/>
</dbReference>
<dbReference type="Gene3D" id="3.40.50.1110">
    <property type="entry name" value="SGNH hydrolase"/>
    <property type="match status" value="1"/>
</dbReference>
<sequence>MSTLLLTALTAAAITCAAQAPDTLITPDNEHIYYMGRIDKSDPAAYRFTYPGTTAMFDFKGSSLKMEAKPGSGRFVVEIDSMQPFTVNFTATDSVITLAENMTDAPHKARITYAIEGYEFIPEFRGFHINHGGSMLANAHRPSMKIEFIGNSITCGYGIEDSIPSNDFSYDTENHTLTYAHLAGRALNADVNIVARSGIGIYRNFGGDRKGTDHTMPSEYDNTMLYRPEVKWDFTQFTPDIICINLGTNDTSLDNYDIAIYEREYRKFLARLRGLYPQAKIVLLTGSMLGGKALDDVKSVLDRIAADNDRVYRFDMSPQTGDLGYGAAYHPSAAQARKMADELIRYLRTSVITPTE</sequence>
<dbReference type="PANTHER" id="PTHR37834">
    <property type="entry name" value="GDSL-LIKE LIPASE/ACYLHYDROLASE DOMAIN PROTEIN (AFU_ORTHOLOGUE AFUA_2G00620)"/>
    <property type="match status" value="1"/>
</dbReference>
<dbReference type="Gene3D" id="2.60.120.260">
    <property type="entry name" value="Galactose-binding domain-like"/>
    <property type="match status" value="1"/>
</dbReference>
<dbReference type="Pfam" id="PF13472">
    <property type="entry name" value="Lipase_GDSL_2"/>
    <property type="match status" value="1"/>
</dbReference>
<keyword evidence="5" id="KW-1185">Reference proteome</keyword>
<dbReference type="InterPro" id="IPR040794">
    <property type="entry name" value="CE2_N"/>
</dbReference>
<dbReference type="InterPro" id="IPR036514">
    <property type="entry name" value="SGNH_hydro_sf"/>
</dbReference>
<reference evidence="4 5" key="1">
    <citation type="submission" date="2024-03" db="EMBL/GenBank/DDBJ databases">
        <title>Mouse gut bacterial collection (mGBC) of GemPharmatech.</title>
        <authorList>
            <person name="He Y."/>
            <person name="Dong L."/>
            <person name="Wu D."/>
            <person name="Gao X."/>
            <person name="Lin Z."/>
        </authorList>
    </citation>
    <scope>NUCLEOTIDE SEQUENCE [LARGE SCALE GENOMIC DNA]</scope>
    <source>
        <strain evidence="4 5">54-13</strain>
    </source>
</reference>
<dbReference type="InterPro" id="IPR037461">
    <property type="entry name" value="CtCE2-like_dom"/>
</dbReference>
<dbReference type="RefSeq" id="WP_121699935.1">
    <property type="nucleotide sequence ID" value="NZ_JBCLPP010000010.1"/>
</dbReference>
<gene>
    <name evidence="4" type="ORF">AAK873_04950</name>
</gene>
<feature type="signal peptide" evidence="1">
    <location>
        <begin position="1"/>
        <end position="20"/>
    </location>
</feature>
<name>A0ABV4CUA0_9BACT</name>